<comment type="caution">
    <text evidence="1">The sequence shown here is derived from an EMBL/GenBank/DDBJ whole genome shotgun (WGS) entry which is preliminary data.</text>
</comment>
<reference evidence="1 2" key="1">
    <citation type="submission" date="2020-08" db="EMBL/GenBank/DDBJ databases">
        <title>Genomic Encyclopedia of Type Strains, Phase IV (KMG-IV): sequencing the most valuable type-strain genomes for metagenomic binning, comparative biology and taxonomic classification.</title>
        <authorList>
            <person name="Goeker M."/>
        </authorList>
    </citation>
    <scope>NUCLEOTIDE SEQUENCE [LARGE SCALE GENOMIC DNA]</scope>
    <source>
        <strain evidence="1 2">DSM 103377</strain>
    </source>
</reference>
<evidence type="ECO:0008006" key="3">
    <source>
        <dbReference type="Google" id="ProtNLM"/>
    </source>
</evidence>
<evidence type="ECO:0000313" key="1">
    <source>
        <dbReference type="EMBL" id="MBB5515750.1"/>
    </source>
</evidence>
<dbReference type="AlphaFoldDB" id="A0A840WX44"/>
<dbReference type="Gene3D" id="3.10.620.30">
    <property type="match status" value="1"/>
</dbReference>
<sequence>MAVDPVQASLNGRFTYRPDRGESWRILTGEDPVEGDCEDYALTLIWLYEARSMLRFWWGLITLKYVLWHCTGPGGGGHVVVWCRGRGWTDNIQRKMVPNLPPTYRRRFPYILPTLLLKFGLRPLLSRR</sequence>
<name>A0A840WX44_9RHOB</name>
<evidence type="ECO:0000313" key="2">
    <source>
        <dbReference type="Proteomes" id="UP000553766"/>
    </source>
</evidence>
<dbReference type="EMBL" id="JACIJS010000005">
    <property type="protein sequence ID" value="MBB5515750.1"/>
    <property type="molecule type" value="Genomic_DNA"/>
</dbReference>
<proteinExistence type="predicted"/>
<dbReference type="Proteomes" id="UP000553766">
    <property type="component" value="Unassembled WGS sequence"/>
</dbReference>
<gene>
    <name evidence="1" type="ORF">FHS89_001770</name>
</gene>
<keyword evidence="2" id="KW-1185">Reference proteome</keyword>
<organism evidence="1 2">
    <name type="scientific">Rubricella aquisinus</name>
    <dbReference type="NCBI Taxonomy" id="2028108"/>
    <lineage>
        <taxon>Bacteria</taxon>
        <taxon>Pseudomonadati</taxon>
        <taxon>Pseudomonadota</taxon>
        <taxon>Alphaproteobacteria</taxon>
        <taxon>Rhodobacterales</taxon>
        <taxon>Paracoccaceae</taxon>
        <taxon>Rubricella</taxon>
    </lineage>
</organism>
<protein>
    <recommendedName>
        <fullName evidence="3">Transglutaminase-like domain-containing protein</fullName>
    </recommendedName>
</protein>
<accession>A0A840WX44</accession>
<dbReference type="RefSeq" id="WP_184010737.1">
    <property type="nucleotide sequence ID" value="NZ_JACIJS010000005.1"/>
</dbReference>